<evidence type="ECO:0000256" key="1">
    <source>
        <dbReference type="ARBA" id="ARBA00005854"/>
    </source>
</evidence>
<accession>A0A0F9U570</accession>
<dbReference type="PANTHER" id="PTHR10996:SF257">
    <property type="entry name" value="GLYOXYLATE REDUCTASE 1"/>
    <property type="match status" value="1"/>
</dbReference>
<comment type="caution">
    <text evidence="5">The sequence shown here is derived from an EMBL/GenBank/DDBJ whole genome shotgun (WGS) entry which is preliminary data.</text>
</comment>
<evidence type="ECO:0000256" key="2">
    <source>
        <dbReference type="ARBA" id="ARBA00023002"/>
    </source>
</evidence>
<reference evidence="5" key="1">
    <citation type="journal article" date="2015" name="Nature">
        <title>Complex archaea that bridge the gap between prokaryotes and eukaryotes.</title>
        <authorList>
            <person name="Spang A."/>
            <person name="Saw J.H."/>
            <person name="Jorgensen S.L."/>
            <person name="Zaremba-Niedzwiedzka K."/>
            <person name="Martijn J."/>
            <person name="Lind A.E."/>
            <person name="van Eijk R."/>
            <person name="Schleper C."/>
            <person name="Guy L."/>
            <person name="Ettema T.J."/>
        </authorList>
    </citation>
    <scope>NUCLEOTIDE SEQUENCE</scope>
</reference>
<protein>
    <recommendedName>
        <fullName evidence="6">D-isomer specific 2-hydroxyacid dehydrogenase NAD-binding domain-containing protein</fullName>
    </recommendedName>
</protein>
<keyword evidence="2" id="KW-0560">Oxidoreductase</keyword>
<sequence>MKPRVVITHAVHQEVLDLLGAECDLDANQTPETLPAEEVVRRVSQADAMMAFMPDRVDAAFLDACPKLRVIGAALKGYDNFDVAVCAARGVWLSFVPDLLTVPTAELAIGLTIGLTRKMIPADARVRGGKFAGWRPEFYGLGISGSTIGIVGMGAIGMALAERLKGWGAVLLYADRTPASDAVAARLGIARRSLDGLLAEADILILALSLAADTVHVIDERALGLMKPGAYLVNPCRGSVVSEAAVLTALTSGRLGGYAADVFEFEDRSREDRPRQIQAGLLNHPDTIFSPHIGSAVQKVRLAIELRAAENILQVLSGKQPMDAANEPGQVT</sequence>
<dbReference type="SUPFAM" id="SSF52283">
    <property type="entry name" value="Formate/glycerate dehydrogenase catalytic domain-like"/>
    <property type="match status" value="1"/>
</dbReference>
<dbReference type="Pfam" id="PF02826">
    <property type="entry name" value="2-Hacid_dh_C"/>
    <property type="match status" value="1"/>
</dbReference>
<dbReference type="Gene3D" id="3.40.50.720">
    <property type="entry name" value="NAD(P)-binding Rossmann-like Domain"/>
    <property type="match status" value="2"/>
</dbReference>
<dbReference type="InterPro" id="IPR050223">
    <property type="entry name" value="D-isomer_2-hydroxyacid_DH"/>
</dbReference>
<comment type="similarity">
    <text evidence="1">Belongs to the D-isomer specific 2-hydroxyacid dehydrogenase family.</text>
</comment>
<dbReference type="GO" id="GO:0005829">
    <property type="term" value="C:cytosol"/>
    <property type="evidence" value="ECO:0007669"/>
    <property type="project" value="TreeGrafter"/>
</dbReference>
<evidence type="ECO:0000259" key="3">
    <source>
        <dbReference type="Pfam" id="PF00389"/>
    </source>
</evidence>
<dbReference type="InterPro" id="IPR006139">
    <property type="entry name" value="D-isomer_2_OHA_DH_cat_dom"/>
</dbReference>
<dbReference type="Pfam" id="PF00389">
    <property type="entry name" value="2-Hacid_dh"/>
    <property type="match status" value="1"/>
</dbReference>
<dbReference type="PANTHER" id="PTHR10996">
    <property type="entry name" value="2-HYDROXYACID DEHYDROGENASE-RELATED"/>
    <property type="match status" value="1"/>
</dbReference>
<evidence type="ECO:0008006" key="6">
    <source>
        <dbReference type="Google" id="ProtNLM"/>
    </source>
</evidence>
<evidence type="ECO:0000259" key="4">
    <source>
        <dbReference type="Pfam" id="PF02826"/>
    </source>
</evidence>
<dbReference type="InterPro" id="IPR036291">
    <property type="entry name" value="NAD(P)-bd_dom_sf"/>
</dbReference>
<feature type="domain" description="D-isomer specific 2-hydroxyacid dehydrogenase catalytic" evidence="3">
    <location>
        <begin position="5"/>
        <end position="325"/>
    </location>
</feature>
<organism evidence="5">
    <name type="scientific">marine sediment metagenome</name>
    <dbReference type="NCBI Taxonomy" id="412755"/>
    <lineage>
        <taxon>unclassified sequences</taxon>
        <taxon>metagenomes</taxon>
        <taxon>ecological metagenomes</taxon>
    </lineage>
</organism>
<dbReference type="CDD" id="cd12157">
    <property type="entry name" value="PTDH"/>
    <property type="match status" value="1"/>
</dbReference>
<dbReference type="GO" id="GO:0008465">
    <property type="term" value="F:hydroxypyruvate reductase (NADH) activity"/>
    <property type="evidence" value="ECO:0007669"/>
    <property type="project" value="TreeGrafter"/>
</dbReference>
<dbReference type="GO" id="GO:0051287">
    <property type="term" value="F:NAD binding"/>
    <property type="evidence" value="ECO:0007669"/>
    <property type="project" value="InterPro"/>
</dbReference>
<dbReference type="AlphaFoldDB" id="A0A0F9U570"/>
<name>A0A0F9U570_9ZZZZ</name>
<dbReference type="SUPFAM" id="SSF51735">
    <property type="entry name" value="NAD(P)-binding Rossmann-fold domains"/>
    <property type="match status" value="1"/>
</dbReference>
<evidence type="ECO:0000313" key="5">
    <source>
        <dbReference type="EMBL" id="KKN82442.1"/>
    </source>
</evidence>
<dbReference type="EMBL" id="LAZR01000200">
    <property type="protein sequence ID" value="KKN82442.1"/>
    <property type="molecule type" value="Genomic_DNA"/>
</dbReference>
<dbReference type="GO" id="GO:0030267">
    <property type="term" value="F:glyoxylate reductase (NADPH) activity"/>
    <property type="evidence" value="ECO:0007669"/>
    <property type="project" value="TreeGrafter"/>
</dbReference>
<feature type="domain" description="D-isomer specific 2-hydroxyacid dehydrogenase NAD-binding" evidence="4">
    <location>
        <begin position="110"/>
        <end position="294"/>
    </location>
</feature>
<dbReference type="InterPro" id="IPR006140">
    <property type="entry name" value="D-isomer_DH_NAD-bd"/>
</dbReference>
<gene>
    <name evidence="5" type="ORF">LCGC14_0308640</name>
</gene>
<proteinExistence type="inferred from homology"/>